<comment type="cofactor">
    <cofactor evidence="1">
        <name>heme b</name>
        <dbReference type="ChEBI" id="CHEBI:60344"/>
    </cofactor>
</comment>
<keyword evidence="5" id="KW-0349">Heme</keyword>
<evidence type="ECO:0000256" key="8">
    <source>
        <dbReference type="ARBA" id="ARBA00022982"/>
    </source>
</evidence>
<evidence type="ECO:0000256" key="13">
    <source>
        <dbReference type="SAM" id="Phobius"/>
    </source>
</evidence>
<gene>
    <name evidence="15" type="ORF">GTP91_25525</name>
</gene>
<name>A0A845GAA1_9BURK</name>
<proteinExistence type="inferred from homology"/>
<dbReference type="Proteomes" id="UP000470302">
    <property type="component" value="Unassembled WGS sequence"/>
</dbReference>
<dbReference type="EMBL" id="WWCW01000125">
    <property type="protein sequence ID" value="MYM90520.1"/>
    <property type="molecule type" value="Genomic_DNA"/>
</dbReference>
<keyword evidence="8" id="KW-0249">Electron transport</keyword>
<dbReference type="GO" id="GO:0046872">
    <property type="term" value="F:metal ion binding"/>
    <property type="evidence" value="ECO:0007669"/>
    <property type="project" value="UniProtKB-KW"/>
</dbReference>
<dbReference type="AlphaFoldDB" id="A0A845GAA1"/>
<dbReference type="InterPro" id="IPR052168">
    <property type="entry name" value="Cytochrome_b561_oxidase"/>
</dbReference>
<evidence type="ECO:0000256" key="10">
    <source>
        <dbReference type="ARBA" id="ARBA00023004"/>
    </source>
</evidence>
<dbReference type="GO" id="GO:0009055">
    <property type="term" value="F:electron transfer activity"/>
    <property type="evidence" value="ECO:0007669"/>
    <property type="project" value="InterPro"/>
</dbReference>
<keyword evidence="11 13" id="KW-0472">Membrane</keyword>
<evidence type="ECO:0000256" key="7">
    <source>
        <dbReference type="ARBA" id="ARBA00022723"/>
    </source>
</evidence>
<dbReference type="PROSITE" id="PS51257">
    <property type="entry name" value="PROKAR_LIPOPROTEIN"/>
    <property type="match status" value="1"/>
</dbReference>
<comment type="caution">
    <text evidence="15">The sequence shown here is derived from an EMBL/GenBank/DDBJ whole genome shotgun (WGS) entry which is preliminary data.</text>
</comment>
<dbReference type="SUPFAM" id="SSF81342">
    <property type="entry name" value="Transmembrane di-heme cytochromes"/>
    <property type="match status" value="1"/>
</dbReference>
<evidence type="ECO:0000256" key="6">
    <source>
        <dbReference type="ARBA" id="ARBA00022692"/>
    </source>
</evidence>
<evidence type="ECO:0000256" key="12">
    <source>
        <dbReference type="ARBA" id="ARBA00037975"/>
    </source>
</evidence>
<evidence type="ECO:0000313" key="16">
    <source>
        <dbReference type="Proteomes" id="UP000470302"/>
    </source>
</evidence>
<evidence type="ECO:0000256" key="9">
    <source>
        <dbReference type="ARBA" id="ARBA00022989"/>
    </source>
</evidence>
<evidence type="ECO:0000256" key="3">
    <source>
        <dbReference type="ARBA" id="ARBA00022448"/>
    </source>
</evidence>
<feature type="domain" description="Cytochrome b561 bacterial/Ni-hydrogenase" evidence="14">
    <location>
        <begin position="3"/>
        <end position="174"/>
    </location>
</feature>
<keyword evidence="4" id="KW-1003">Cell membrane</keyword>
<comment type="similarity">
    <text evidence="12">Belongs to the cytochrome b561 family.</text>
</comment>
<keyword evidence="6 13" id="KW-0812">Transmembrane</keyword>
<evidence type="ECO:0000256" key="1">
    <source>
        <dbReference type="ARBA" id="ARBA00001970"/>
    </source>
</evidence>
<dbReference type="Pfam" id="PF01292">
    <property type="entry name" value="Ni_hydr_CYTB"/>
    <property type="match status" value="1"/>
</dbReference>
<keyword evidence="3" id="KW-0813">Transport</keyword>
<keyword evidence="10" id="KW-0408">Iron</keyword>
<dbReference type="RefSeq" id="WP_161099304.1">
    <property type="nucleotide sequence ID" value="NZ_WWCW01000125.1"/>
</dbReference>
<feature type="transmembrane region" description="Helical" evidence="13">
    <location>
        <begin position="91"/>
        <end position="118"/>
    </location>
</feature>
<organism evidence="15 16">
    <name type="scientific">Duganella vulcania</name>
    <dbReference type="NCBI Taxonomy" id="2692166"/>
    <lineage>
        <taxon>Bacteria</taxon>
        <taxon>Pseudomonadati</taxon>
        <taxon>Pseudomonadota</taxon>
        <taxon>Betaproteobacteria</taxon>
        <taxon>Burkholderiales</taxon>
        <taxon>Oxalobacteraceae</taxon>
        <taxon>Telluria group</taxon>
        <taxon>Duganella</taxon>
    </lineage>
</organism>
<sequence length="174" mass="18880">MRRYTGAAIALHWLSAACIVAAFGLGLTMVDMPGFTPARLRYYSWHKWLGVTAFTLLCLRMAWRARHAPPPYPPSMGRAQTLAAHATHAMLYLLMLAVPLSGYAYSAAAGVPVVYLGVLPLPMWPAADPGLKALLRPVHATLNWILLAAVALHVAAALKHALVDRDGILKRILP</sequence>
<evidence type="ECO:0000256" key="4">
    <source>
        <dbReference type="ARBA" id="ARBA00022475"/>
    </source>
</evidence>
<comment type="subcellular location">
    <subcellularLocation>
        <location evidence="2">Cell membrane</location>
        <topology evidence="2">Multi-pass membrane protein</topology>
    </subcellularLocation>
</comment>
<keyword evidence="7" id="KW-0479">Metal-binding</keyword>
<dbReference type="InterPro" id="IPR011577">
    <property type="entry name" value="Cyt_b561_bac/Ni-Hgenase"/>
</dbReference>
<dbReference type="InterPro" id="IPR016174">
    <property type="entry name" value="Di-haem_cyt_TM"/>
</dbReference>
<keyword evidence="9 13" id="KW-1133">Transmembrane helix</keyword>
<feature type="transmembrane region" description="Helical" evidence="13">
    <location>
        <begin position="7"/>
        <end position="25"/>
    </location>
</feature>
<feature type="transmembrane region" description="Helical" evidence="13">
    <location>
        <begin position="45"/>
        <end position="63"/>
    </location>
</feature>
<dbReference type="GO" id="GO:0022904">
    <property type="term" value="P:respiratory electron transport chain"/>
    <property type="evidence" value="ECO:0007669"/>
    <property type="project" value="InterPro"/>
</dbReference>
<feature type="transmembrane region" description="Helical" evidence="13">
    <location>
        <begin position="138"/>
        <end position="158"/>
    </location>
</feature>
<evidence type="ECO:0000256" key="5">
    <source>
        <dbReference type="ARBA" id="ARBA00022617"/>
    </source>
</evidence>
<reference evidence="15 16" key="1">
    <citation type="submission" date="2020-01" db="EMBL/GenBank/DDBJ databases">
        <title>Novel species isolated from a subtropical stream in China.</title>
        <authorList>
            <person name="Lu H."/>
        </authorList>
    </citation>
    <scope>NUCLEOTIDE SEQUENCE [LARGE SCALE GENOMIC DNA]</scope>
    <source>
        <strain evidence="15 16">FT82W</strain>
    </source>
</reference>
<dbReference type="GO" id="GO:0020037">
    <property type="term" value="F:heme binding"/>
    <property type="evidence" value="ECO:0007669"/>
    <property type="project" value="TreeGrafter"/>
</dbReference>
<protein>
    <submittedName>
        <fullName evidence="15">Cytochrome b</fullName>
    </submittedName>
</protein>
<evidence type="ECO:0000256" key="11">
    <source>
        <dbReference type="ARBA" id="ARBA00023136"/>
    </source>
</evidence>
<dbReference type="PANTHER" id="PTHR30529:SF1">
    <property type="entry name" value="CYTOCHROME B561 HOMOLOG 2"/>
    <property type="match status" value="1"/>
</dbReference>
<evidence type="ECO:0000259" key="14">
    <source>
        <dbReference type="Pfam" id="PF01292"/>
    </source>
</evidence>
<dbReference type="PANTHER" id="PTHR30529">
    <property type="entry name" value="CYTOCHROME B561"/>
    <property type="match status" value="1"/>
</dbReference>
<evidence type="ECO:0000256" key="2">
    <source>
        <dbReference type="ARBA" id="ARBA00004651"/>
    </source>
</evidence>
<dbReference type="GO" id="GO:0005886">
    <property type="term" value="C:plasma membrane"/>
    <property type="evidence" value="ECO:0007669"/>
    <property type="project" value="UniProtKB-SubCell"/>
</dbReference>
<evidence type="ECO:0000313" key="15">
    <source>
        <dbReference type="EMBL" id="MYM90520.1"/>
    </source>
</evidence>
<accession>A0A845GAA1</accession>